<feature type="non-terminal residue" evidence="1">
    <location>
        <position position="71"/>
    </location>
</feature>
<organism evidence="1 2">
    <name type="scientific">Gymnopus androsaceus JB14</name>
    <dbReference type="NCBI Taxonomy" id="1447944"/>
    <lineage>
        <taxon>Eukaryota</taxon>
        <taxon>Fungi</taxon>
        <taxon>Dikarya</taxon>
        <taxon>Basidiomycota</taxon>
        <taxon>Agaricomycotina</taxon>
        <taxon>Agaricomycetes</taxon>
        <taxon>Agaricomycetidae</taxon>
        <taxon>Agaricales</taxon>
        <taxon>Marasmiineae</taxon>
        <taxon>Omphalotaceae</taxon>
        <taxon>Gymnopus</taxon>
    </lineage>
</organism>
<protein>
    <submittedName>
        <fullName evidence="1">Uncharacterized protein</fullName>
    </submittedName>
</protein>
<name>A0A6A4GBE3_9AGAR</name>
<gene>
    <name evidence="1" type="ORF">BT96DRAFT_772510</name>
</gene>
<reference evidence="1" key="1">
    <citation type="journal article" date="2019" name="Environ. Microbiol.">
        <title>Fungal ecological strategies reflected in gene transcription - a case study of two litter decomposers.</title>
        <authorList>
            <person name="Barbi F."/>
            <person name="Kohler A."/>
            <person name="Barry K."/>
            <person name="Baskaran P."/>
            <person name="Daum C."/>
            <person name="Fauchery L."/>
            <person name="Ihrmark K."/>
            <person name="Kuo A."/>
            <person name="LaButti K."/>
            <person name="Lipzen A."/>
            <person name="Morin E."/>
            <person name="Grigoriev I.V."/>
            <person name="Henrissat B."/>
            <person name="Lindahl B."/>
            <person name="Martin F."/>
        </authorList>
    </citation>
    <scope>NUCLEOTIDE SEQUENCE</scope>
    <source>
        <strain evidence="1">JB14</strain>
    </source>
</reference>
<dbReference type="OrthoDB" id="3268380at2759"/>
<evidence type="ECO:0000313" key="1">
    <source>
        <dbReference type="EMBL" id="KAE9382690.1"/>
    </source>
</evidence>
<accession>A0A6A4GBE3</accession>
<keyword evidence="2" id="KW-1185">Reference proteome</keyword>
<dbReference type="Proteomes" id="UP000799118">
    <property type="component" value="Unassembled WGS sequence"/>
</dbReference>
<proteinExistence type="predicted"/>
<sequence length="71" mass="8119">IDECIRKKDAALVEISSLRNVLSPVRRVPLEILSEIFQLSCDPFDASRYIFTICTVCVAWRKAAHGTPRLW</sequence>
<feature type="non-terminal residue" evidence="1">
    <location>
        <position position="1"/>
    </location>
</feature>
<evidence type="ECO:0000313" key="2">
    <source>
        <dbReference type="Proteomes" id="UP000799118"/>
    </source>
</evidence>
<dbReference type="AlphaFoldDB" id="A0A6A4GBE3"/>
<dbReference type="EMBL" id="ML771124">
    <property type="protein sequence ID" value="KAE9382690.1"/>
    <property type="molecule type" value="Genomic_DNA"/>
</dbReference>